<feature type="transmembrane region" description="Helical" evidence="1">
    <location>
        <begin position="57"/>
        <end position="79"/>
    </location>
</feature>
<dbReference type="RefSeq" id="WP_392884526.1">
    <property type="nucleotide sequence ID" value="NZ_JBICZW010000025.1"/>
</dbReference>
<dbReference type="Proteomes" id="UP001604282">
    <property type="component" value="Unassembled WGS sequence"/>
</dbReference>
<organism evidence="2 3">
    <name type="scientific">Streptomyces omiyaensis</name>
    <dbReference type="NCBI Taxonomy" id="68247"/>
    <lineage>
        <taxon>Bacteria</taxon>
        <taxon>Bacillati</taxon>
        <taxon>Actinomycetota</taxon>
        <taxon>Actinomycetes</taxon>
        <taxon>Kitasatosporales</taxon>
        <taxon>Streptomycetaceae</taxon>
        <taxon>Streptomyces</taxon>
    </lineage>
</organism>
<evidence type="ECO:0000256" key="1">
    <source>
        <dbReference type="SAM" id="Phobius"/>
    </source>
</evidence>
<feature type="transmembrane region" description="Helical" evidence="1">
    <location>
        <begin position="21"/>
        <end position="45"/>
    </location>
</feature>
<sequence length="102" mass="9958">MTTQDAPGRTASSRTAPSRTALRVLAGVGLLLAAVCAVATAVVTLDDAVSGDGSGGMLVAAGFWAVGLAHPAGVAALVVPRRALVAAEYALAFAGPVLALMD</sequence>
<comment type="caution">
    <text evidence="2">The sequence shown here is derived from an EMBL/GenBank/DDBJ whole genome shotgun (WGS) entry which is preliminary data.</text>
</comment>
<accession>A0ABW7BZP4</accession>
<reference evidence="2 3" key="1">
    <citation type="submission" date="2024-10" db="EMBL/GenBank/DDBJ databases">
        <title>The Natural Products Discovery Center: Release of the First 8490 Sequenced Strains for Exploring Actinobacteria Biosynthetic Diversity.</title>
        <authorList>
            <person name="Kalkreuter E."/>
            <person name="Kautsar S.A."/>
            <person name="Yang D."/>
            <person name="Bader C.D."/>
            <person name="Teijaro C.N."/>
            <person name="Fluegel L."/>
            <person name="Davis C.M."/>
            <person name="Simpson J.R."/>
            <person name="Lauterbach L."/>
            <person name="Steele A.D."/>
            <person name="Gui C."/>
            <person name="Meng S."/>
            <person name="Li G."/>
            <person name="Viehrig K."/>
            <person name="Ye F."/>
            <person name="Su P."/>
            <person name="Kiefer A.F."/>
            <person name="Nichols A."/>
            <person name="Cepeda A.J."/>
            <person name="Yan W."/>
            <person name="Fan B."/>
            <person name="Jiang Y."/>
            <person name="Adhikari A."/>
            <person name="Zheng C.-J."/>
            <person name="Schuster L."/>
            <person name="Cowan T.M."/>
            <person name="Smanski M.J."/>
            <person name="Chevrette M.G."/>
            <person name="De Carvalho L.P.S."/>
            <person name="Shen B."/>
        </authorList>
    </citation>
    <scope>NUCLEOTIDE SEQUENCE [LARGE SCALE GENOMIC DNA]</scope>
    <source>
        <strain evidence="2 3">NPDC048229</strain>
    </source>
</reference>
<name>A0ABW7BZP4_9ACTN</name>
<protein>
    <submittedName>
        <fullName evidence="2">Uncharacterized protein</fullName>
    </submittedName>
</protein>
<keyword evidence="1" id="KW-1133">Transmembrane helix</keyword>
<evidence type="ECO:0000313" key="2">
    <source>
        <dbReference type="EMBL" id="MFG3192985.1"/>
    </source>
</evidence>
<keyword evidence="1" id="KW-0472">Membrane</keyword>
<proteinExistence type="predicted"/>
<evidence type="ECO:0000313" key="3">
    <source>
        <dbReference type="Proteomes" id="UP001604282"/>
    </source>
</evidence>
<dbReference type="EMBL" id="JBICZW010000025">
    <property type="protein sequence ID" value="MFG3192985.1"/>
    <property type="molecule type" value="Genomic_DNA"/>
</dbReference>
<keyword evidence="1" id="KW-0812">Transmembrane</keyword>
<keyword evidence="3" id="KW-1185">Reference proteome</keyword>
<gene>
    <name evidence="2" type="ORF">ACGFYS_29045</name>
</gene>